<dbReference type="AlphaFoldDB" id="A0A178ZWX5"/>
<evidence type="ECO:0000256" key="2">
    <source>
        <dbReference type="SAM" id="Phobius"/>
    </source>
</evidence>
<dbReference type="EMBL" id="LVYI01000001">
    <property type="protein sequence ID" value="OAP64192.1"/>
    <property type="molecule type" value="Genomic_DNA"/>
</dbReference>
<keyword evidence="4" id="KW-1185">Reference proteome</keyword>
<gene>
    <name evidence="3" type="ORF">AYL99_00164</name>
</gene>
<feature type="region of interest" description="Disordered" evidence="1">
    <location>
        <begin position="1"/>
        <end position="34"/>
    </location>
</feature>
<protein>
    <submittedName>
        <fullName evidence="3">Uncharacterized protein</fullName>
    </submittedName>
</protein>
<evidence type="ECO:0000256" key="1">
    <source>
        <dbReference type="SAM" id="MobiDB-lite"/>
    </source>
</evidence>
<accession>A0A178ZWX5</accession>
<name>A0A178ZWX5_9EURO</name>
<dbReference type="GeneID" id="30004334"/>
<keyword evidence="2" id="KW-0812">Transmembrane</keyword>
<keyword evidence="2" id="KW-1133">Transmembrane helix</keyword>
<keyword evidence="2" id="KW-0472">Membrane</keyword>
<dbReference type="OrthoDB" id="4160626at2759"/>
<dbReference type="Proteomes" id="UP000078343">
    <property type="component" value="Unassembled WGS sequence"/>
</dbReference>
<feature type="transmembrane region" description="Helical" evidence="2">
    <location>
        <begin position="327"/>
        <end position="352"/>
    </location>
</feature>
<proteinExistence type="predicted"/>
<reference evidence="3 4" key="1">
    <citation type="submission" date="2016-04" db="EMBL/GenBank/DDBJ databases">
        <title>Draft genome of Fonsecaea erecta CBS 125763.</title>
        <authorList>
            <person name="Weiss V.A."/>
            <person name="Vicente V.A."/>
            <person name="Raittz R.T."/>
            <person name="Moreno L.F."/>
            <person name="De Souza E.M."/>
            <person name="Pedrosa F.O."/>
            <person name="Steffens M.B."/>
            <person name="Faoro H."/>
            <person name="Tadra-Sfeir M.Z."/>
            <person name="Najafzadeh M.J."/>
            <person name="Felipe M.S."/>
            <person name="Teixeira M."/>
            <person name="Sun J."/>
            <person name="Xi L."/>
            <person name="Gomes R."/>
            <person name="De Azevedo C.M."/>
            <person name="Salgado C.G."/>
            <person name="Da Silva M.B."/>
            <person name="Nascimento M.F."/>
            <person name="Queiroz-Telles F."/>
            <person name="Attili D.S."/>
            <person name="Gorbushina A."/>
        </authorList>
    </citation>
    <scope>NUCLEOTIDE SEQUENCE [LARGE SCALE GENOMIC DNA]</scope>
    <source>
        <strain evidence="3 4">CBS 125763</strain>
    </source>
</reference>
<comment type="caution">
    <text evidence="3">The sequence shown here is derived from an EMBL/GenBank/DDBJ whole genome shotgun (WGS) entry which is preliminary data.</text>
</comment>
<evidence type="ECO:0000313" key="3">
    <source>
        <dbReference type="EMBL" id="OAP64192.1"/>
    </source>
</evidence>
<sequence length="361" mass="39820">MATQSTHPDPPTITPLTPPPQHGRPTVVDGKAKTAPSRFVKSLTAKDVYFLAPDPSLVPRPLAFRKQTRIVTAPAVLQSGAVETRQAERRKEWECEEQPPACHFRDRPRSHQHAILDAVARVVADGLDASEVAKDMDMEWNELAQYMASFGVSARDIPSVLDQEIQLFYSSTPETHFNVREGHPETSGARALKGRTTKKWEASSYDGSESTHSRIGCQGVPSWIKGQGDVFRDNPSAVVTLVSGTHVENEDVYYDALESQDEITSQESKLTSSGSDSLTSYKDLAIPELHLPSIVGLVIISPLHANFGREAIDLGAPKTHASRSKRLFWNIPSTVWMILGVMVGRLLGILLAELHQFVLYH</sequence>
<dbReference type="RefSeq" id="XP_018697559.1">
    <property type="nucleotide sequence ID" value="XM_018831680.1"/>
</dbReference>
<feature type="compositionally biased region" description="Pro residues" evidence="1">
    <location>
        <begin position="8"/>
        <end position="22"/>
    </location>
</feature>
<evidence type="ECO:0000313" key="4">
    <source>
        <dbReference type="Proteomes" id="UP000078343"/>
    </source>
</evidence>
<organism evidence="3 4">
    <name type="scientific">Fonsecaea erecta</name>
    <dbReference type="NCBI Taxonomy" id="1367422"/>
    <lineage>
        <taxon>Eukaryota</taxon>
        <taxon>Fungi</taxon>
        <taxon>Dikarya</taxon>
        <taxon>Ascomycota</taxon>
        <taxon>Pezizomycotina</taxon>
        <taxon>Eurotiomycetes</taxon>
        <taxon>Chaetothyriomycetidae</taxon>
        <taxon>Chaetothyriales</taxon>
        <taxon>Herpotrichiellaceae</taxon>
        <taxon>Fonsecaea</taxon>
    </lineage>
</organism>